<evidence type="ECO:0000259" key="2">
    <source>
        <dbReference type="PROSITE" id="PS51406"/>
    </source>
</evidence>
<gene>
    <name evidence="3" type="ORF">BSL78_25141</name>
</gene>
<keyword evidence="1" id="KW-1015">Disulfide bond</keyword>
<dbReference type="InterPro" id="IPR014716">
    <property type="entry name" value="Fibrinogen_a/b/g_C_1"/>
</dbReference>
<proteinExistence type="predicted"/>
<sequence length="406" mass="46923">MQARCTSNTSSGVFLIKPDGYWEPFQVYCDNPVNSKGWTIIQRRFDGAIDFNRDWDSYKSGFGFLNQEFWLGNEKLSFLTNQKRYEIMIEMTTASGSVIEISYDDFRISDKLGNYSIVHLGKYSVSTDVITWCQHNMIIENCENACQRTCETPGDCQEDSCVRSNGCVCPHGFLMNGSDCVPQEQCGCYVSDDRTVIPEGGFYVTSGCRRKGVCTNGQIDWEEDFSCSPNAVFQRRQDGSVDFFLLWASYKEGFGNLSTEFWIGNDKLYYLTNQKRYEIRIDLVNREYNSYYGKFDFFRINDESDNYRLSGLGTYSGTVDERSSPDGDFLRYHLNQEFSTQDNDNDAYSNNCADYYRAGWWYNKCHYSNLNGDYNAYLDSYSSIGCYNIPGPNYNIKYSEMKIRPV</sequence>
<protein>
    <submittedName>
        <fullName evidence="3">Putative ficolin-2-like</fullName>
    </submittedName>
</protein>
<keyword evidence="4" id="KW-1185">Reference proteome</keyword>
<dbReference type="PROSITE" id="PS51406">
    <property type="entry name" value="FIBRINOGEN_C_2"/>
    <property type="match status" value="2"/>
</dbReference>
<dbReference type="EMBL" id="MRZV01001415">
    <property type="protein sequence ID" value="PIK38029.1"/>
    <property type="molecule type" value="Genomic_DNA"/>
</dbReference>
<dbReference type="PANTHER" id="PTHR19143:SF444">
    <property type="entry name" value="PROTEIN SCABROUS"/>
    <property type="match status" value="1"/>
</dbReference>
<evidence type="ECO:0000313" key="3">
    <source>
        <dbReference type="EMBL" id="PIK38029.1"/>
    </source>
</evidence>
<dbReference type="InterPro" id="IPR036056">
    <property type="entry name" value="Fibrinogen-like_C"/>
</dbReference>
<dbReference type="CDD" id="cd19941">
    <property type="entry name" value="TIL"/>
    <property type="match status" value="1"/>
</dbReference>
<dbReference type="InterPro" id="IPR020837">
    <property type="entry name" value="Fibrinogen_CS"/>
</dbReference>
<dbReference type="CDD" id="cd00087">
    <property type="entry name" value="FReD"/>
    <property type="match status" value="1"/>
</dbReference>
<dbReference type="Pfam" id="PF00147">
    <property type="entry name" value="Fibrinogen_C"/>
    <property type="match status" value="2"/>
</dbReference>
<dbReference type="InterPro" id="IPR036084">
    <property type="entry name" value="Ser_inhib-like_sf"/>
</dbReference>
<feature type="domain" description="Fibrinogen C-terminal" evidence="2">
    <location>
        <begin position="1"/>
        <end position="124"/>
    </location>
</feature>
<dbReference type="Gene3D" id="3.90.215.10">
    <property type="entry name" value="Gamma Fibrinogen, chain A, domain 1"/>
    <property type="match status" value="2"/>
</dbReference>
<dbReference type="PANTHER" id="PTHR19143">
    <property type="entry name" value="FIBRINOGEN/TENASCIN/ANGIOPOEITIN"/>
    <property type="match status" value="1"/>
</dbReference>
<dbReference type="SUPFAM" id="SSF56496">
    <property type="entry name" value="Fibrinogen C-terminal domain-like"/>
    <property type="match status" value="2"/>
</dbReference>
<dbReference type="InterPro" id="IPR050373">
    <property type="entry name" value="Fibrinogen_C-term_domain"/>
</dbReference>
<dbReference type="InterPro" id="IPR002181">
    <property type="entry name" value="Fibrinogen_a/b/g_C_dom"/>
</dbReference>
<accession>A0A2G8JQM7</accession>
<dbReference type="AlphaFoldDB" id="A0A2G8JQM7"/>
<name>A0A2G8JQM7_STIJA</name>
<evidence type="ECO:0000313" key="4">
    <source>
        <dbReference type="Proteomes" id="UP000230750"/>
    </source>
</evidence>
<evidence type="ECO:0000256" key="1">
    <source>
        <dbReference type="ARBA" id="ARBA00023157"/>
    </source>
</evidence>
<dbReference type="Gene3D" id="2.10.25.10">
    <property type="entry name" value="Laminin"/>
    <property type="match status" value="1"/>
</dbReference>
<dbReference type="SUPFAM" id="SSF57567">
    <property type="entry name" value="Serine protease inhibitors"/>
    <property type="match status" value="1"/>
</dbReference>
<dbReference type="SMART" id="SM00186">
    <property type="entry name" value="FBG"/>
    <property type="match status" value="2"/>
</dbReference>
<dbReference type="PROSITE" id="PS00514">
    <property type="entry name" value="FIBRINOGEN_C_1"/>
    <property type="match status" value="1"/>
</dbReference>
<comment type="caution">
    <text evidence="3">The sequence shown here is derived from an EMBL/GenBank/DDBJ whole genome shotgun (WGS) entry which is preliminary data.</text>
</comment>
<dbReference type="Proteomes" id="UP000230750">
    <property type="component" value="Unassembled WGS sequence"/>
</dbReference>
<reference evidence="3 4" key="1">
    <citation type="journal article" date="2017" name="PLoS Biol.">
        <title>The sea cucumber genome provides insights into morphological evolution and visceral regeneration.</title>
        <authorList>
            <person name="Zhang X."/>
            <person name="Sun L."/>
            <person name="Yuan J."/>
            <person name="Sun Y."/>
            <person name="Gao Y."/>
            <person name="Zhang L."/>
            <person name="Li S."/>
            <person name="Dai H."/>
            <person name="Hamel J.F."/>
            <person name="Liu C."/>
            <person name="Yu Y."/>
            <person name="Liu S."/>
            <person name="Lin W."/>
            <person name="Guo K."/>
            <person name="Jin S."/>
            <person name="Xu P."/>
            <person name="Storey K.B."/>
            <person name="Huan P."/>
            <person name="Zhang T."/>
            <person name="Zhou Y."/>
            <person name="Zhang J."/>
            <person name="Lin C."/>
            <person name="Li X."/>
            <person name="Xing L."/>
            <person name="Huo D."/>
            <person name="Sun M."/>
            <person name="Wang L."/>
            <person name="Mercier A."/>
            <person name="Li F."/>
            <person name="Yang H."/>
            <person name="Xiang J."/>
        </authorList>
    </citation>
    <scope>NUCLEOTIDE SEQUENCE [LARGE SCALE GENOMIC DNA]</scope>
    <source>
        <strain evidence="3">Shaxun</strain>
        <tissue evidence="3">Muscle</tissue>
    </source>
</reference>
<dbReference type="GO" id="GO:0005615">
    <property type="term" value="C:extracellular space"/>
    <property type="evidence" value="ECO:0007669"/>
    <property type="project" value="TreeGrafter"/>
</dbReference>
<dbReference type="OrthoDB" id="10045365at2759"/>
<feature type="domain" description="Fibrinogen C-terminal" evidence="2">
    <location>
        <begin position="171"/>
        <end position="406"/>
    </location>
</feature>
<organism evidence="3 4">
    <name type="scientific">Stichopus japonicus</name>
    <name type="common">Sea cucumber</name>
    <dbReference type="NCBI Taxonomy" id="307972"/>
    <lineage>
        <taxon>Eukaryota</taxon>
        <taxon>Metazoa</taxon>
        <taxon>Echinodermata</taxon>
        <taxon>Eleutherozoa</taxon>
        <taxon>Echinozoa</taxon>
        <taxon>Holothuroidea</taxon>
        <taxon>Aspidochirotacea</taxon>
        <taxon>Aspidochirotida</taxon>
        <taxon>Stichopodidae</taxon>
        <taxon>Apostichopus</taxon>
    </lineage>
</organism>